<gene>
    <name evidence="4" type="ORF">GA0070604_2493</name>
</gene>
<dbReference type="InterPro" id="IPR001647">
    <property type="entry name" value="HTH_TetR"/>
</dbReference>
<dbReference type="GO" id="GO:0003677">
    <property type="term" value="F:DNA binding"/>
    <property type="evidence" value="ECO:0007669"/>
    <property type="project" value="UniProtKB-UniRule"/>
</dbReference>
<evidence type="ECO:0000256" key="2">
    <source>
        <dbReference type="PROSITE-ProRule" id="PRU00335"/>
    </source>
</evidence>
<dbReference type="EMBL" id="FMHY01000002">
    <property type="protein sequence ID" value="SCL52122.1"/>
    <property type="molecule type" value="Genomic_DNA"/>
</dbReference>
<feature type="domain" description="HTH tetR-type" evidence="3">
    <location>
        <begin position="14"/>
        <end position="76"/>
    </location>
</feature>
<keyword evidence="5" id="KW-1185">Reference proteome</keyword>
<evidence type="ECO:0000313" key="4">
    <source>
        <dbReference type="EMBL" id="SCL52122.1"/>
    </source>
</evidence>
<dbReference type="AlphaFoldDB" id="A0A1C6UDN9"/>
<dbReference type="InterPro" id="IPR009057">
    <property type="entry name" value="Homeodomain-like_sf"/>
</dbReference>
<proteinExistence type="predicted"/>
<dbReference type="OrthoDB" id="4709704at2"/>
<dbReference type="Proteomes" id="UP000199696">
    <property type="component" value="Unassembled WGS sequence"/>
</dbReference>
<dbReference type="RefSeq" id="WP_091118102.1">
    <property type="nucleotide sequence ID" value="NZ_FMHY01000002.1"/>
</dbReference>
<dbReference type="Pfam" id="PF00440">
    <property type="entry name" value="TetR_N"/>
    <property type="match status" value="1"/>
</dbReference>
<evidence type="ECO:0000259" key="3">
    <source>
        <dbReference type="PROSITE" id="PS50977"/>
    </source>
</evidence>
<organism evidence="4 5">
    <name type="scientific">Micromonospora eburnea</name>
    <dbReference type="NCBI Taxonomy" id="227316"/>
    <lineage>
        <taxon>Bacteria</taxon>
        <taxon>Bacillati</taxon>
        <taxon>Actinomycetota</taxon>
        <taxon>Actinomycetes</taxon>
        <taxon>Micromonosporales</taxon>
        <taxon>Micromonosporaceae</taxon>
        <taxon>Micromonospora</taxon>
    </lineage>
</organism>
<keyword evidence="1 2" id="KW-0238">DNA-binding</keyword>
<sequence length="201" mass="22373">MPKIQASTVAEHRVQQRAALLDAARNLLSRNPTEQQPPSLAEVARLAGLARSSVYSYFRSREDLLDALIADTFPRWSAYVTEQMDRHREPGRRVLAYVDANLHLVARGDHALARALASAGRADTLATSSRLLHDELRTPLVAALRAHGAPDPVRMAEVIQSVVFALTRMIEDGTSERKARRLAHELLEPYLRLGGDRQRDA</sequence>
<dbReference type="SUPFAM" id="SSF46689">
    <property type="entry name" value="Homeodomain-like"/>
    <property type="match status" value="1"/>
</dbReference>
<dbReference type="PROSITE" id="PS50977">
    <property type="entry name" value="HTH_TETR_2"/>
    <property type="match status" value="1"/>
</dbReference>
<accession>A0A1C6UDN9</accession>
<protein>
    <submittedName>
        <fullName evidence="4">Transcriptional regulator, TetR family</fullName>
    </submittedName>
</protein>
<feature type="DNA-binding region" description="H-T-H motif" evidence="2">
    <location>
        <begin position="39"/>
        <end position="58"/>
    </location>
</feature>
<name>A0A1C6UDN9_9ACTN</name>
<dbReference type="Gene3D" id="1.10.357.10">
    <property type="entry name" value="Tetracycline Repressor, domain 2"/>
    <property type="match status" value="1"/>
</dbReference>
<dbReference type="STRING" id="227316.GA0070604_2493"/>
<evidence type="ECO:0000256" key="1">
    <source>
        <dbReference type="ARBA" id="ARBA00023125"/>
    </source>
</evidence>
<reference evidence="5" key="1">
    <citation type="submission" date="2016-06" db="EMBL/GenBank/DDBJ databases">
        <authorList>
            <person name="Varghese N."/>
            <person name="Submissions Spin"/>
        </authorList>
    </citation>
    <scope>NUCLEOTIDE SEQUENCE [LARGE SCALE GENOMIC DNA]</scope>
    <source>
        <strain evidence="5">DSM 44814</strain>
    </source>
</reference>
<evidence type="ECO:0000313" key="5">
    <source>
        <dbReference type="Proteomes" id="UP000199696"/>
    </source>
</evidence>